<name>A0A242NJW5_9GAMM</name>
<proteinExistence type="predicted"/>
<dbReference type="Proteomes" id="UP000194977">
    <property type="component" value="Unassembled WGS sequence"/>
</dbReference>
<feature type="compositionally biased region" description="Low complexity" evidence="1">
    <location>
        <begin position="141"/>
        <end position="155"/>
    </location>
</feature>
<dbReference type="EMBL" id="NARP01000007">
    <property type="protein sequence ID" value="OTQ00674.1"/>
    <property type="molecule type" value="Genomic_DNA"/>
</dbReference>
<dbReference type="OrthoDB" id="1242806at2"/>
<gene>
    <name evidence="3" type="ORF">B6C91_02240</name>
    <name evidence="2" type="ORF">B6D08_03745</name>
</gene>
<evidence type="ECO:0000313" key="2">
    <source>
        <dbReference type="EMBL" id="OTQ00674.1"/>
    </source>
</evidence>
<accession>A0A242NJW5</accession>
<sequence>MTLSAVKEWKFPVIINSKKEPLTTNNYYAALMSTSTGFYPVSVTNLMHMGIHFDKTVLKKLGDENERQVHCIADGEVVAYRINDYYQKTNYGDSIAFYSTSFVLVRHLLEMERVEEKPESTEPDTENSSTTEKTAEDNSPASKANDTATSTNSTTDKTDTTSENTPDEAEEEKLPPHQLYFYSLYMHLADTAFYDKNSKTPTPAFWEQDIYRVLADHKELNTVEGLCIRDKADNSKNDSILAVLQVGTKVNLNLNLHDENHNWYAVTSLAEGYSSIPELKSIKHTQGVTQTDILGWIFIGKEMASLEFEILELKAHEKLLSGQSEKINILKKEFKTNWVKSKGLRVRNDKKILSMLPEGTQVKISGNKKAKHFVELIEVIRDGKPTIPLPNEKTKIWFDCLERISRGKNYNEVVVLDTPFPIKAGDLIGHIGHDHTPKISLSQNSTEIKCDTNLHVECFTCDDLPNFIAQTRAEASQLPEKDKTLLGISKQAKLLKSPKDADTDVGQHTEIKVISEDINVKWLQVEITVSTTNKKTVWIENSEEISKNINAEGNITLATDKKAWSEYPLQASEVANNSSIIDTPLLLNINNGVFKTLSHRAVDKDETLWIFIEHALDKNNVPIRGWLAINSEGVKKVSCWDWFDFKLIEEKATTKEFYLDVKKSSSRDNASLEAYKPTLKETLTILDRQYHLDQKKYAKIDAKSFNGIADKPQLSSALSRLLIQSESEWYSEIDAQGKMPKWDAFDSEFNEDAKNVFDYLKEGYKANLDAYINTLKESEQRNVKNGLISLRNTLKTIPDPILNNLSQREHNAYIQLKMLENIVKKWDKEKEKIKKMLWWDDVAKGLAKQNQQNQSEQSKTNTESDTSKDNTSTSTNVTLPATLNLDGQAWFMHPMMLINYFKIKTSPWHEPLKNPQRTRYNSGSQDKSCNGAFGYVRNKGQKAHAGLDIFARIGTPCFACLDGEIVQDMGEGTYGNVIVLKVKGDDLRASRNNYTLEFSGNEQNEIVQADNFDIDSDYFYIRYCHVHDTKKVSGIKVGSKVKAGDHIGYTSDTGNAKNLPNTHLHLEIAMKINNNRTENETNTEIRKLGYKINPAFFVNLNPIDEADQKDAVINGNKYYKQD</sequence>
<feature type="compositionally biased region" description="Polar residues" evidence="1">
    <location>
        <begin position="126"/>
        <end position="140"/>
    </location>
</feature>
<dbReference type="Proteomes" id="UP000194800">
    <property type="component" value="Unassembled WGS sequence"/>
</dbReference>
<dbReference type="PANTHER" id="PTHR21666">
    <property type="entry name" value="PEPTIDASE-RELATED"/>
    <property type="match status" value="1"/>
</dbReference>
<dbReference type="SUPFAM" id="SSF51261">
    <property type="entry name" value="Duplicated hybrid motif"/>
    <property type="match status" value="2"/>
</dbReference>
<dbReference type="EMBL" id="NART01000005">
    <property type="protein sequence ID" value="OTQ11503.1"/>
    <property type="molecule type" value="Genomic_DNA"/>
</dbReference>
<evidence type="ECO:0000313" key="5">
    <source>
        <dbReference type="Proteomes" id="UP000194977"/>
    </source>
</evidence>
<protein>
    <recommendedName>
        <fullName evidence="6">Peptidase M23 domain-containing protein</fullName>
    </recommendedName>
</protein>
<evidence type="ECO:0000313" key="3">
    <source>
        <dbReference type="EMBL" id="OTQ11503.1"/>
    </source>
</evidence>
<comment type="caution">
    <text evidence="2">The sequence shown here is derived from an EMBL/GenBank/DDBJ whole genome shotgun (WGS) entry which is preliminary data.</text>
</comment>
<evidence type="ECO:0000256" key="1">
    <source>
        <dbReference type="SAM" id="MobiDB-lite"/>
    </source>
</evidence>
<evidence type="ECO:0000313" key="4">
    <source>
        <dbReference type="Proteomes" id="UP000194800"/>
    </source>
</evidence>
<dbReference type="InterPro" id="IPR050570">
    <property type="entry name" value="Cell_wall_metabolism_enzyme"/>
</dbReference>
<feature type="region of interest" description="Disordered" evidence="1">
    <location>
        <begin position="848"/>
        <end position="878"/>
    </location>
</feature>
<dbReference type="PANTHER" id="PTHR21666:SF270">
    <property type="entry name" value="MUREIN HYDROLASE ACTIVATOR ENVC"/>
    <property type="match status" value="1"/>
</dbReference>
<organism evidence="2 5">
    <name type="scientific">Gilliamella apicola</name>
    <dbReference type="NCBI Taxonomy" id="1196095"/>
    <lineage>
        <taxon>Bacteria</taxon>
        <taxon>Pseudomonadati</taxon>
        <taxon>Pseudomonadota</taxon>
        <taxon>Gammaproteobacteria</taxon>
        <taxon>Orbales</taxon>
        <taxon>Orbaceae</taxon>
        <taxon>Gilliamella</taxon>
    </lineage>
</organism>
<dbReference type="AlphaFoldDB" id="A0A242NJW5"/>
<dbReference type="RefSeq" id="WP_086272216.1">
    <property type="nucleotide sequence ID" value="NZ_MZNE01000003.1"/>
</dbReference>
<feature type="region of interest" description="Disordered" evidence="1">
    <location>
        <begin position="113"/>
        <end position="174"/>
    </location>
</feature>
<dbReference type="InterPro" id="IPR011055">
    <property type="entry name" value="Dup_hybrid_motif"/>
</dbReference>
<dbReference type="CDD" id="cd12797">
    <property type="entry name" value="M23_peptidase"/>
    <property type="match status" value="1"/>
</dbReference>
<evidence type="ECO:0008006" key="6">
    <source>
        <dbReference type="Google" id="ProtNLM"/>
    </source>
</evidence>
<dbReference type="GO" id="GO:0004222">
    <property type="term" value="F:metalloendopeptidase activity"/>
    <property type="evidence" value="ECO:0007669"/>
    <property type="project" value="TreeGrafter"/>
</dbReference>
<reference evidence="4 5" key="1">
    <citation type="submission" date="2017-03" db="EMBL/GenBank/DDBJ databases">
        <title>Comparative genomics of honeybee gut symbionts reveal geographically distinct and subgroup specific antibiotic resistance.</title>
        <authorList>
            <person name="Ludvigsen J."/>
            <person name="Porcellato D."/>
            <person name="Labee-Lund T.M."/>
            <person name="Amdam G.V."/>
            <person name="Rudi K."/>
        </authorList>
    </citation>
    <scope>NUCLEOTIDE SEQUENCE [LARGE SCALE GENOMIC DNA]</scope>
    <source>
        <strain evidence="2 5">A-7-12</strain>
        <strain evidence="3 4">A-9-12</strain>
    </source>
</reference>
<keyword evidence="4" id="KW-1185">Reference proteome</keyword>
<dbReference type="Gene3D" id="2.70.70.10">
    <property type="entry name" value="Glucose Permease (Domain IIA)"/>
    <property type="match status" value="1"/>
</dbReference>